<dbReference type="Proteomes" id="UP000482960">
    <property type="component" value="Unassembled WGS sequence"/>
</dbReference>
<keyword evidence="2" id="KW-1185">Reference proteome</keyword>
<name>A0A6V8KNI1_9ACTN</name>
<dbReference type="EMBL" id="BLPG01000001">
    <property type="protein sequence ID" value="GFJ86722.1"/>
    <property type="molecule type" value="Genomic_DNA"/>
</dbReference>
<dbReference type="AlphaFoldDB" id="A0A6V8KNI1"/>
<gene>
    <name evidence="1" type="ORF">Prum_003640</name>
</gene>
<evidence type="ECO:0000313" key="1">
    <source>
        <dbReference type="EMBL" id="GFJ86722.1"/>
    </source>
</evidence>
<reference evidence="1 2" key="1">
    <citation type="submission" date="2020-03" db="EMBL/GenBank/DDBJ databases">
        <title>Whole genome shotgun sequence of Phytohabitans rumicis NBRC 108638.</title>
        <authorList>
            <person name="Komaki H."/>
            <person name="Tamura T."/>
        </authorList>
    </citation>
    <scope>NUCLEOTIDE SEQUENCE [LARGE SCALE GENOMIC DNA]</scope>
    <source>
        <strain evidence="1 2">NBRC 108638</strain>
    </source>
</reference>
<reference evidence="1 2" key="2">
    <citation type="submission" date="2020-03" db="EMBL/GenBank/DDBJ databases">
        <authorList>
            <person name="Ichikawa N."/>
            <person name="Kimura A."/>
            <person name="Kitahashi Y."/>
            <person name="Uohara A."/>
        </authorList>
    </citation>
    <scope>NUCLEOTIDE SEQUENCE [LARGE SCALE GENOMIC DNA]</scope>
    <source>
        <strain evidence="1 2">NBRC 108638</strain>
    </source>
</reference>
<accession>A0A6V8KNI1</accession>
<protein>
    <submittedName>
        <fullName evidence="1">Uncharacterized protein</fullName>
    </submittedName>
</protein>
<organism evidence="1 2">
    <name type="scientific">Phytohabitans rumicis</name>
    <dbReference type="NCBI Taxonomy" id="1076125"/>
    <lineage>
        <taxon>Bacteria</taxon>
        <taxon>Bacillati</taxon>
        <taxon>Actinomycetota</taxon>
        <taxon>Actinomycetes</taxon>
        <taxon>Micromonosporales</taxon>
        <taxon>Micromonosporaceae</taxon>
    </lineage>
</organism>
<comment type="caution">
    <text evidence="1">The sequence shown here is derived from an EMBL/GenBank/DDBJ whole genome shotgun (WGS) entry which is preliminary data.</text>
</comment>
<evidence type="ECO:0000313" key="2">
    <source>
        <dbReference type="Proteomes" id="UP000482960"/>
    </source>
</evidence>
<proteinExistence type="predicted"/>
<sequence>MTSSEHADINEFRSSLNEQLFIDYEQAELQPGQDKAFLVPNFAGHTLLGVDDPSQIGANNLIGTLFNPDPRSFHPNAVGERLYFEQVYPWLQNTTEEFFGGREDQLTPFQTLGTPEEAQRSAALPELVGTADFDTPGFLSVGDNPATDQVMPPALVTAQPPAQFVLEHYELFQTAADVPPSALDMPDLGTPYDPMSSIVDLAPLTAGWPADWDTMGGFEGEWAAPAMDFSSGYSFDSPSMADFGADSFSTADFW</sequence>